<evidence type="ECO:0000256" key="3">
    <source>
        <dbReference type="ARBA" id="ARBA00022448"/>
    </source>
</evidence>
<feature type="transmembrane region" description="Helical" evidence="8">
    <location>
        <begin position="44"/>
        <end position="67"/>
    </location>
</feature>
<accession>A0A840IQG0</accession>
<feature type="transmembrane region" description="Helical" evidence="8">
    <location>
        <begin position="351"/>
        <end position="371"/>
    </location>
</feature>
<feature type="transmembrane region" description="Helical" evidence="8">
    <location>
        <begin position="152"/>
        <end position="175"/>
    </location>
</feature>
<keyword evidence="6 8" id="KW-0472">Membrane</keyword>
<feature type="transmembrane region" description="Helical" evidence="8">
    <location>
        <begin position="429"/>
        <end position="451"/>
    </location>
</feature>
<feature type="transmembrane region" description="Helical" evidence="8">
    <location>
        <begin position="74"/>
        <end position="95"/>
    </location>
</feature>
<feature type="transmembrane region" description="Helical" evidence="8">
    <location>
        <begin position="262"/>
        <end position="283"/>
    </location>
</feature>
<keyword evidence="5 8" id="KW-1133">Transmembrane helix</keyword>
<sequence>MIVVIVCAVVVASLALAVWAGRAGRGGGISEFLVGGRSFPPWLIYFLAVGEVYSIGTMIGFPSGIYAQGPGYGVWFLGYILLAYSLGYFVAPLIWRAAKRYDAMTVPDVFGRHFASRPLELVTCATMLIALIPWGQYQFIGLQVVLSALGLALSPVQCVLIAGVVAFCYLVVSGVRSPAFVSILKDVFMLAAIVAVGLAAVLAGGAGTERASAPVPATATMDGNALTFALTTIVFQSLVFYFGFGGSYVFPARSERAVKSSTVWMPLYMLVYPFLVLAAYYGVRHHPGLENPNTVFMVTARGLLPDWALGVVAAGAALSGLLVLAATALGIGGMVSRNLAPNVRPAAQRRWTTVAVAAFLVLGAVLTVYASTLMLTVLNLTYMLLAQVVPGWLAVLYARRTAAGAVAAGMVLGVVLAVVLYVWQPSLGGVNSGLISLGANMLVTFGGSAVWPGPARPAVARHGSPVLGRGGRLRGAQVVAEQVAAADRQGAGDADHRRGG</sequence>
<proteinExistence type="inferred from homology"/>
<organism evidence="9 10">
    <name type="scientific">Amycolatopsis jiangsuensis</name>
    <dbReference type="NCBI Taxonomy" id="1181879"/>
    <lineage>
        <taxon>Bacteria</taxon>
        <taxon>Bacillati</taxon>
        <taxon>Actinomycetota</taxon>
        <taxon>Actinomycetes</taxon>
        <taxon>Pseudonocardiales</taxon>
        <taxon>Pseudonocardiaceae</taxon>
        <taxon>Amycolatopsis</taxon>
    </lineage>
</organism>
<evidence type="ECO:0000313" key="10">
    <source>
        <dbReference type="Proteomes" id="UP000581769"/>
    </source>
</evidence>
<comment type="subcellular location">
    <subcellularLocation>
        <location evidence="1">Membrane</location>
        <topology evidence="1">Multi-pass membrane protein</topology>
    </subcellularLocation>
</comment>
<dbReference type="PANTHER" id="PTHR48086:SF8">
    <property type="entry name" value="MONOCARBOXYLIC ACID PERMEASE"/>
    <property type="match status" value="1"/>
</dbReference>
<evidence type="ECO:0000313" key="9">
    <source>
        <dbReference type="EMBL" id="MBB4684073.1"/>
    </source>
</evidence>
<dbReference type="AlphaFoldDB" id="A0A840IQG0"/>
<dbReference type="PANTHER" id="PTHR48086">
    <property type="entry name" value="SODIUM/PROLINE SYMPORTER-RELATED"/>
    <property type="match status" value="1"/>
</dbReference>
<dbReference type="InterPro" id="IPR001734">
    <property type="entry name" value="Na/solute_symporter"/>
</dbReference>
<dbReference type="Gene3D" id="1.20.1730.10">
    <property type="entry name" value="Sodium/glucose cotransporter"/>
    <property type="match status" value="1"/>
</dbReference>
<feature type="transmembrane region" description="Helical" evidence="8">
    <location>
        <begin position="377"/>
        <end position="398"/>
    </location>
</feature>
<feature type="transmembrane region" description="Helical" evidence="8">
    <location>
        <begin position="307"/>
        <end position="331"/>
    </location>
</feature>
<comment type="caution">
    <text evidence="9">The sequence shown here is derived from an EMBL/GenBank/DDBJ whole genome shotgun (WGS) entry which is preliminary data.</text>
</comment>
<evidence type="ECO:0000256" key="2">
    <source>
        <dbReference type="ARBA" id="ARBA00006434"/>
    </source>
</evidence>
<evidence type="ECO:0000256" key="1">
    <source>
        <dbReference type="ARBA" id="ARBA00004141"/>
    </source>
</evidence>
<dbReference type="InterPro" id="IPR038377">
    <property type="entry name" value="Na/Glc_symporter_sf"/>
</dbReference>
<dbReference type="RefSeq" id="WP_184778916.1">
    <property type="nucleotide sequence ID" value="NZ_JACHMG010000001.1"/>
</dbReference>
<feature type="transmembrane region" description="Helical" evidence="8">
    <location>
        <begin position="187"/>
        <end position="206"/>
    </location>
</feature>
<reference evidence="9 10" key="1">
    <citation type="submission" date="2020-08" db="EMBL/GenBank/DDBJ databases">
        <title>Sequencing the genomes of 1000 actinobacteria strains.</title>
        <authorList>
            <person name="Klenk H.-P."/>
        </authorList>
    </citation>
    <scope>NUCLEOTIDE SEQUENCE [LARGE SCALE GENOMIC DNA]</scope>
    <source>
        <strain evidence="9 10">DSM 45859</strain>
    </source>
</reference>
<protein>
    <submittedName>
        <fullName evidence="9">SSS family solute:Na+ symporter</fullName>
    </submittedName>
</protein>
<feature type="transmembrane region" description="Helical" evidence="8">
    <location>
        <begin position="405"/>
        <end position="423"/>
    </location>
</feature>
<dbReference type="Proteomes" id="UP000581769">
    <property type="component" value="Unassembled WGS sequence"/>
</dbReference>
<feature type="transmembrane region" description="Helical" evidence="8">
    <location>
        <begin position="226"/>
        <end position="250"/>
    </location>
</feature>
<evidence type="ECO:0000256" key="7">
    <source>
        <dbReference type="RuleBase" id="RU362091"/>
    </source>
</evidence>
<dbReference type="GO" id="GO:0005886">
    <property type="term" value="C:plasma membrane"/>
    <property type="evidence" value="ECO:0007669"/>
    <property type="project" value="TreeGrafter"/>
</dbReference>
<gene>
    <name evidence="9" type="ORF">BJY18_001558</name>
</gene>
<keyword evidence="4 8" id="KW-0812">Transmembrane</keyword>
<keyword evidence="3" id="KW-0813">Transport</keyword>
<dbReference type="InterPro" id="IPR050277">
    <property type="entry name" value="Sodium:Solute_Symporter"/>
</dbReference>
<evidence type="ECO:0000256" key="8">
    <source>
        <dbReference type="SAM" id="Phobius"/>
    </source>
</evidence>
<dbReference type="PROSITE" id="PS50283">
    <property type="entry name" value="NA_SOLUT_SYMP_3"/>
    <property type="match status" value="1"/>
</dbReference>
<keyword evidence="10" id="KW-1185">Reference proteome</keyword>
<name>A0A840IQG0_9PSEU</name>
<dbReference type="EMBL" id="JACHMG010000001">
    <property type="protein sequence ID" value="MBB4684073.1"/>
    <property type="molecule type" value="Genomic_DNA"/>
</dbReference>
<dbReference type="Pfam" id="PF00474">
    <property type="entry name" value="SSF"/>
    <property type="match status" value="1"/>
</dbReference>
<dbReference type="GO" id="GO:0022857">
    <property type="term" value="F:transmembrane transporter activity"/>
    <property type="evidence" value="ECO:0007669"/>
    <property type="project" value="InterPro"/>
</dbReference>
<evidence type="ECO:0000256" key="4">
    <source>
        <dbReference type="ARBA" id="ARBA00022692"/>
    </source>
</evidence>
<evidence type="ECO:0000256" key="6">
    <source>
        <dbReference type="ARBA" id="ARBA00023136"/>
    </source>
</evidence>
<evidence type="ECO:0000256" key="5">
    <source>
        <dbReference type="ARBA" id="ARBA00022989"/>
    </source>
</evidence>
<comment type="similarity">
    <text evidence="2 7">Belongs to the sodium:solute symporter (SSF) (TC 2.A.21) family.</text>
</comment>